<organism evidence="2 3">
    <name type="scientific">Protea cynaroides</name>
    <dbReference type="NCBI Taxonomy" id="273540"/>
    <lineage>
        <taxon>Eukaryota</taxon>
        <taxon>Viridiplantae</taxon>
        <taxon>Streptophyta</taxon>
        <taxon>Embryophyta</taxon>
        <taxon>Tracheophyta</taxon>
        <taxon>Spermatophyta</taxon>
        <taxon>Magnoliopsida</taxon>
        <taxon>Proteales</taxon>
        <taxon>Proteaceae</taxon>
        <taxon>Protea</taxon>
    </lineage>
</organism>
<gene>
    <name evidence="2" type="ORF">NE237_013108</name>
</gene>
<dbReference type="EMBL" id="JAMYWD010000011">
    <property type="protein sequence ID" value="KAJ4956325.1"/>
    <property type="molecule type" value="Genomic_DNA"/>
</dbReference>
<feature type="region of interest" description="Disordered" evidence="1">
    <location>
        <begin position="19"/>
        <end position="40"/>
    </location>
</feature>
<evidence type="ECO:0000313" key="3">
    <source>
        <dbReference type="Proteomes" id="UP001141806"/>
    </source>
</evidence>
<evidence type="ECO:0000256" key="1">
    <source>
        <dbReference type="SAM" id="MobiDB-lite"/>
    </source>
</evidence>
<dbReference type="AlphaFoldDB" id="A0A9Q0GZA9"/>
<name>A0A9Q0GZA9_9MAGN</name>
<comment type="caution">
    <text evidence="2">The sequence shown here is derived from an EMBL/GenBank/DDBJ whole genome shotgun (WGS) entry which is preliminary data.</text>
</comment>
<reference evidence="2" key="1">
    <citation type="journal article" date="2023" name="Plant J.">
        <title>The genome of the king protea, Protea cynaroides.</title>
        <authorList>
            <person name="Chang J."/>
            <person name="Duong T.A."/>
            <person name="Schoeman C."/>
            <person name="Ma X."/>
            <person name="Roodt D."/>
            <person name="Barker N."/>
            <person name="Li Z."/>
            <person name="Van de Peer Y."/>
            <person name="Mizrachi E."/>
        </authorList>
    </citation>
    <scope>NUCLEOTIDE SEQUENCE</scope>
    <source>
        <tissue evidence="2">Young leaves</tissue>
    </source>
</reference>
<feature type="region of interest" description="Disordered" evidence="1">
    <location>
        <begin position="163"/>
        <end position="186"/>
    </location>
</feature>
<proteinExistence type="predicted"/>
<feature type="compositionally biased region" description="Basic and acidic residues" evidence="1">
    <location>
        <begin position="163"/>
        <end position="177"/>
    </location>
</feature>
<accession>A0A9Q0GZA9</accession>
<evidence type="ECO:0000313" key="2">
    <source>
        <dbReference type="EMBL" id="KAJ4956325.1"/>
    </source>
</evidence>
<feature type="compositionally biased region" description="Basic and acidic residues" evidence="1">
    <location>
        <begin position="19"/>
        <end position="33"/>
    </location>
</feature>
<protein>
    <submittedName>
        <fullName evidence="2">Uncharacterized protein</fullName>
    </submittedName>
</protein>
<dbReference type="Proteomes" id="UP001141806">
    <property type="component" value="Unassembled WGS sequence"/>
</dbReference>
<keyword evidence="3" id="KW-1185">Reference proteome</keyword>
<sequence length="186" mass="21453">MDYRSTGLLTTTKIRKVRYEGGKTPDHPTKGDEEFSAEEELKDQFEIEDHRDLCNNGGKFMGKPMLPKDLWKGGRRPRPPELLRCCPSRRANSDLVRLFWSSLEFEDSDLRQENNAKENRVGHITRDGIIVRGWDILNENLEKLWFTHSGDTSSSRTLIYTKNDAKENSVEPLRGMESKVQAKKKG</sequence>